<name>A0ABX0PI45_9BURK</name>
<accession>A0ABX0PI45</accession>
<proteinExistence type="predicted"/>
<dbReference type="RefSeq" id="WP_166862574.1">
    <property type="nucleotide sequence ID" value="NZ_JAAQOM010000016.1"/>
</dbReference>
<keyword evidence="2" id="KW-1185">Reference proteome</keyword>
<evidence type="ECO:0000313" key="1">
    <source>
        <dbReference type="EMBL" id="NIA56715.1"/>
    </source>
</evidence>
<evidence type="ECO:0000313" key="2">
    <source>
        <dbReference type="Proteomes" id="UP000716322"/>
    </source>
</evidence>
<dbReference type="EMBL" id="JAAQOM010000016">
    <property type="protein sequence ID" value="NIA56715.1"/>
    <property type="molecule type" value="Genomic_DNA"/>
</dbReference>
<sequence>MNAVLCELRRSCNDFVFMNAINLDVARHLVVSGAVSAAAIECVNGHKWAITFVGKVKYILKSERQSPRLYGTLETAIAEIKELGLTRCEIHFGRWTGKRNRLRTEEIMSDAAPIP</sequence>
<organism evidence="1 2">
    <name type="scientific">Telluria antibiotica</name>
    <dbReference type="NCBI Taxonomy" id="2717319"/>
    <lineage>
        <taxon>Bacteria</taxon>
        <taxon>Pseudomonadati</taxon>
        <taxon>Pseudomonadota</taxon>
        <taxon>Betaproteobacteria</taxon>
        <taxon>Burkholderiales</taxon>
        <taxon>Oxalobacteraceae</taxon>
        <taxon>Telluria group</taxon>
        <taxon>Telluria</taxon>
    </lineage>
</organism>
<gene>
    <name evidence="1" type="ORF">HAV22_24130</name>
</gene>
<reference evidence="1 2" key="1">
    <citation type="submission" date="2020-03" db="EMBL/GenBank/DDBJ databases">
        <title>Genome sequence of strain Massilia sp. TW-1.</title>
        <authorList>
            <person name="Chaudhary D.K."/>
        </authorList>
    </citation>
    <scope>NUCLEOTIDE SEQUENCE [LARGE SCALE GENOMIC DNA]</scope>
    <source>
        <strain evidence="1 2">TW-1</strain>
    </source>
</reference>
<protein>
    <submittedName>
        <fullName evidence="1">Uncharacterized protein</fullName>
    </submittedName>
</protein>
<dbReference type="Proteomes" id="UP000716322">
    <property type="component" value="Unassembled WGS sequence"/>
</dbReference>
<comment type="caution">
    <text evidence="1">The sequence shown here is derived from an EMBL/GenBank/DDBJ whole genome shotgun (WGS) entry which is preliminary data.</text>
</comment>